<dbReference type="OMA" id="ATVQHYW"/>
<reference evidence="2 3" key="2">
    <citation type="journal article" date="2008" name="Bioinformatics">
        <title>Assembly reconciliation.</title>
        <authorList>
            <person name="Zimin A.V."/>
            <person name="Smith D.R."/>
            <person name="Sutton G."/>
            <person name="Yorke J.A."/>
        </authorList>
    </citation>
    <scope>NUCLEOTIDE SEQUENCE [LARGE SCALE GENOMIC DNA]</scope>
    <source>
        <strain evidence="2 3">TSC#14021-0224.01</strain>
    </source>
</reference>
<feature type="compositionally biased region" description="Low complexity" evidence="1">
    <location>
        <begin position="71"/>
        <end position="89"/>
    </location>
</feature>
<dbReference type="AlphaFoldDB" id="B3NFK2"/>
<protein>
    <submittedName>
        <fullName evidence="2">Uncharacterized protein</fullName>
    </submittedName>
</protein>
<evidence type="ECO:0000313" key="2">
    <source>
        <dbReference type="EMBL" id="EDV50544.1"/>
    </source>
</evidence>
<dbReference type="eggNOG" id="ENOG502TBGZ">
    <property type="taxonomic scope" value="Eukaryota"/>
</dbReference>
<evidence type="ECO:0000256" key="1">
    <source>
        <dbReference type="SAM" id="MobiDB-lite"/>
    </source>
</evidence>
<keyword evidence="3" id="KW-1185">Reference proteome</keyword>
<name>B3NFK2_DROER</name>
<dbReference type="EMBL" id="CH954178">
    <property type="protein sequence ID" value="EDV50544.1"/>
    <property type="molecule type" value="Genomic_DNA"/>
</dbReference>
<organism evidence="2 3">
    <name type="scientific">Drosophila erecta</name>
    <name type="common">Fruit fly</name>
    <dbReference type="NCBI Taxonomy" id="7220"/>
    <lineage>
        <taxon>Eukaryota</taxon>
        <taxon>Metazoa</taxon>
        <taxon>Ecdysozoa</taxon>
        <taxon>Arthropoda</taxon>
        <taxon>Hexapoda</taxon>
        <taxon>Insecta</taxon>
        <taxon>Pterygota</taxon>
        <taxon>Neoptera</taxon>
        <taxon>Endopterygota</taxon>
        <taxon>Diptera</taxon>
        <taxon>Brachycera</taxon>
        <taxon>Muscomorpha</taxon>
        <taxon>Ephydroidea</taxon>
        <taxon>Drosophilidae</taxon>
        <taxon>Drosophila</taxon>
        <taxon>Sophophora</taxon>
    </lineage>
</organism>
<sequence>MIRAMLMTKWSKSAGPLVTTWNYSTLIRLNTNTVRPRAVSLNPDRSFSAGGGSDNKPKNVPPGFAAPGFPSTSTSAGGSSTLGNNAGNTTRKDAPIGEVQTPSISIVTSGGKLGRAEPLDSSTIVRSKGTSNEDKKSEALKKAMEAKEAAAKQLQDVVANLPSKEQTEKYFFRVVAFFYDLTYLTGTWLLNFVEHNIVRNATVQHYWKRFHEKMEQAKKD</sequence>
<dbReference type="PhylomeDB" id="B3NFK2"/>
<gene>
    <name evidence="2" type="primary">Dere\GG15012</name>
    <name evidence="2" type="synonym">dere_GLEANR_15127</name>
    <name evidence="2" type="synonym">GG15012</name>
    <name evidence="2" type="ORF">Dere_GG15012</name>
</gene>
<accession>B3NFK2</accession>
<reference evidence="2 3" key="1">
    <citation type="journal article" date="2007" name="Nature">
        <title>Evolution of genes and genomes on the Drosophila phylogeny.</title>
        <authorList>
            <consortium name="Drosophila 12 Genomes Consortium"/>
            <person name="Clark A.G."/>
            <person name="Eisen M.B."/>
            <person name="Smith D.R."/>
            <person name="Bergman C.M."/>
            <person name="Oliver B."/>
            <person name="Markow T.A."/>
            <person name="Kaufman T.C."/>
            <person name="Kellis M."/>
            <person name="Gelbart W."/>
            <person name="Iyer V.N."/>
            <person name="Pollard D.A."/>
            <person name="Sackton T.B."/>
            <person name="Larracuente A.M."/>
            <person name="Singh N.D."/>
            <person name="Abad J.P."/>
            <person name="Abt D.N."/>
            <person name="Adryan B."/>
            <person name="Aguade M."/>
            <person name="Akashi H."/>
            <person name="Anderson W.W."/>
            <person name="Aquadro C.F."/>
            <person name="Ardell D.H."/>
            <person name="Arguello R."/>
            <person name="Artieri C.G."/>
            <person name="Barbash D.A."/>
            <person name="Barker D."/>
            <person name="Barsanti P."/>
            <person name="Batterham P."/>
            <person name="Batzoglou S."/>
            <person name="Begun D."/>
            <person name="Bhutkar A."/>
            <person name="Blanco E."/>
            <person name="Bosak S.A."/>
            <person name="Bradley R.K."/>
            <person name="Brand A.D."/>
            <person name="Brent M.R."/>
            <person name="Brooks A.N."/>
            <person name="Brown R.H."/>
            <person name="Butlin R.K."/>
            <person name="Caggese C."/>
            <person name="Calvi B.R."/>
            <person name="Bernardo de Carvalho A."/>
            <person name="Caspi A."/>
            <person name="Castrezana S."/>
            <person name="Celniker S.E."/>
            <person name="Chang J.L."/>
            <person name="Chapple C."/>
            <person name="Chatterji S."/>
            <person name="Chinwalla A."/>
            <person name="Civetta A."/>
            <person name="Clifton S.W."/>
            <person name="Comeron J.M."/>
            <person name="Costello J.C."/>
            <person name="Coyne J.A."/>
            <person name="Daub J."/>
            <person name="David R.G."/>
            <person name="Delcher A.L."/>
            <person name="Delehaunty K."/>
            <person name="Do C.B."/>
            <person name="Ebling H."/>
            <person name="Edwards K."/>
            <person name="Eickbush T."/>
            <person name="Evans J.D."/>
            <person name="Filipski A."/>
            <person name="Findeiss S."/>
            <person name="Freyhult E."/>
            <person name="Fulton L."/>
            <person name="Fulton R."/>
            <person name="Garcia A.C."/>
            <person name="Gardiner A."/>
            <person name="Garfield D.A."/>
            <person name="Garvin B.E."/>
            <person name="Gibson G."/>
            <person name="Gilbert D."/>
            <person name="Gnerre S."/>
            <person name="Godfrey J."/>
            <person name="Good R."/>
            <person name="Gotea V."/>
            <person name="Gravely B."/>
            <person name="Greenberg A.J."/>
            <person name="Griffiths-Jones S."/>
            <person name="Gross S."/>
            <person name="Guigo R."/>
            <person name="Gustafson E.A."/>
            <person name="Haerty W."/>
            <person name="Hahn M.W."/>
            <person name="Halligan D.L."/>
            <person name="Halpern A.L."/>
            <person name="Halter G.M."/>
            <person name="Han M.V."/>
            <person name="Heger A."/>
            <person name="Hillier L."/>
            <person name="Hinrichs A.S."/>
            <person name="Holmes I."/>
            <person name="Hoskins R.A."/>
            <person name="Hubisz M.J."/>
            <person name="Hultmark D."/>
            <person name="Huntley M.A."/>
            <person name="Jaffe D.B."/>
            <person name="Jagadeeshan S."/>
            <person name="Jeck W.R."/>
            <person name="Johnson J."/>
            <person name="Jones C.D."/>
            <person name="Jordan W.C."/>
            <person name="Karpen G.H."/>
            <person name="Kataoka E."/>
            <person name="Keightley P.D."/>
            <person name="Kheradpour P."/>
            <person name="Kirkness E.F."/>
            <person name="Koerich L.B."/>
            <person name="Kristiansen K."/>
            <person name="Kudrna D."/>
            <person name="Kulathinal R.J."/>
            <person name="Kumar S."/>
            <person name="Kwok R."/>
            <person name="Lander E."/>
            <person name="Langley C.H."/>
            <person name="Lapoint R."/>
            <person name="Lazzaro B.P."/>
            <person name="Lee S.J."/>
            <person name="Levesque L."/>
            <person name="Li R."/>
            <person name="Lin C.F."/>
            <person name="Lin M.F."/>
            <person name="Lindblad-Toh K."/>
            <person name="Llopart A."/>
            <person name="Long M."/>
            <person name="Low L."/>
            <person name="Lozovsky E."/>
            <person name="Lu J."/>
            <person name="Luo M."/>
            <person name="Machado C.A."/>
            <person name="Makalowski W."/>
            <person name="Marzo M."/>
            <person name="Matsuda M."/>
            <person name="Matzkin L."/>
            <person name="McAllister B."/>
            <person name="McBride C.S."/>
            <person name="McKernan B."/>
            <person name="McKernan K."/>
            <person name="Mendez-Lago M."/>
            <person name="Minx P."/>
            <person name="Mollenhauer M.U."/>
            <person name="Montooth K."/>
            <person name="Mount S.M."/>
            <person name="Mu X."/>
            <person name="Myers E."/>
            <person name="Negre B."/>
            <person name="Newfeld S."/>
            <person name="Nielsen R."/>
            <person name="Noor M.A."/>
            <person name="O'Grady P."/>
            <person name="Pachter L."/>
            <person name="Papaceit M."/>
            <person name="Parisi M.J."/>
            <person name="Parisi M."/>
            <person name="Parts L."/>
            <person name="Pedersen J.S."/>
            <person name="Pesole G."/>
            <person name="Phillippy A.M."/>
            <person name="Ponting C.P."/>
            <person name="Pop M."/>
            <person name="Porcelli D."/>
            <person name="Powell J.R."/>
            <person name="Prohaska S."/>
            <person name="Pruitt K."/>
            <person name="Puig M."/>
            <person name="Quesneville H."/>
            <person name="Ram K.R."/>
            <person name="Rand D."/>
            <person name="Rasmussen M.D."/>
            <person name="Reed L.K."/>
            <person name="Reenan R."/>
            <person name="Reily A."/>
            <person name="Remington K.A."/>
            <person name="Rieger T.T."/>
            <person name="Ritchie M.G."/>
            <person name="Robin C."/>
            <person name="Rogers Y.H."/>
            <person name="Rohde C."/>
            <person name="Rozas J."/>
            <person name="Rubenfield M.J."/>
            <person name="Ruiz A."/>
            <person name="Russo S."/>
            <person name="Salzberg S.L."/>
            <person name="Sanchez-Gracia A."/>
            <person name="Saranga D.J."/>
            <person name="Sato H."/>
            <person name="Schaeffer S.W."/>
            <person name="Schatz M.C."/>
            <person name="Schlenke T."/>
            <person name="Schwartz R."/>
            <person name="Segarra C."/>
            <person name="Singh R.S."/>
            <person name="Sirot L."/>
            <person name="Sirota M."/>
            <person name="Sisneros N.B."/>
            <person name="Smith C.D."/>
            <person name="Smith T.F."/>
            <person name="Spieth J."/>
            <person name="Stage D.E."/>
            <person name="Stark A."/>
            <person name="Stephan W."/>
            <person name="Strausberg R.L."/>
            <person name="Strempel S."/>
            <person name="Sturgill D."/>
            <person name="Sutton G."/>
            <person name="Sutton G.G."/>
            <person name="Tao W."/>
            <person name="Teichmann S."/>
            <person name="Tobari Y.N."/>
            <person name="Tomimura Y."/>
            <person name="Tsolas J.M."/>
            <person name="Valente V.L."/>
            <person name="Venter E."/>
            <person name="Venter J.C."/>
            <person name="Vicario S."/>
            <person name="Vieira F.G."/>
            <person name="Vilella A.J."/>
            <person name="Villasante A."/>
            <person name="Walenz B."/>
            <person name="Wang J."/>
            <person name="Wasserman M."/>
            <person name="Watts T."/>
            <person name="Wilson D."/>
            <person name="Wilson R.K."/>
            <person name="Wing R.A."/>
            <person name="Wolfner M.F."/>
            <person name="Wong A."/>
            <person name="Wong G.K."/>
            <person name="Wu C.I."/>
            <person name="Wu G."/>
            <person name="Yamamoto D."/>
            <person name="Yang H.P."/>
            <person name="Yang S.P."/>
            <person name="Yorke J.A."/>
            <person name="Yoshida K."/>
            <person name="Zdobnov E."/>
            <person name="Zhang P."/>
            <person name="Zhang Y."/>
            <person name="Zimin A.V."/>
            <person name="Baldwin J."/>
            <person name="Abdouelleil A."/>
            <person name="Abdulkadir J."/>
            <person name="Abebe A."/>
            <person name="Abera B."/>
            <person name="Abreu J."/>
            <person name="Acer S.C."/>
            <person name="Aftuck L."/>
            <person name="Alexander A."/>
            <person name="An P."/>
            <person name="Anderson E."/>
            <person name="Anderson S."/>
            <person name="Arachi H."/>
            <person name="Azer M."/>
            <person name="Bachantsang P."/>
            <person name="Barry A."/>
            <person name="Bayul T."/>
            <person name="Berlin A."/>
            <person name="Bessette D."/>
            <person name="Bloom T."/>
            <person name="Blye J."/>
            <person name="Boguslavskiy L."/>
            <person name="Bonnet C."/>
            <person name="Boukhgalter B."/>
            <person name="Bourzgui I."/>
            <person name="Brown A."/>
            <person name="Cahill P."/>
            <person name="Channer S."/>
            <person name="Cheshatsang Y."/>
            <person name="Chuda L."/>
            <person name="Citroen M."/>
            <person name="Collymore A."/>
            <person name="Cooke P."/>
            <person name="Costello M."/>
            <person name="D'Aco K."/>
            <person name="Daza R."/>
            <person name="De Haan G."/>
            <person name="DeGray S."/>
            <person name="DeMaso C."/>
            <person name="Dhargay N."/>
            <person name="Dooley K."/>
            <person name="Dooley E."/>
            <person name="Doricent M."/>
            <person name="Dorje P."/>
            <person name="Dorjee K."/>
            <person name="Dupes A."/>
            <person name="Elong R."/>
            <person name="Falk J."/>
            <person name="Farina A."/>
            <person name="Faro S."/>
            <person name="Ferguson D."/>
            <person name="Fisher S."/>
            <person name="Foley C.D."/>
            <person name="Franke A."/>
            <person name="Friedrich D."/>
            <person name="Gadbois L."/>
            <person name="Gearin G."/>
            <person name="Gearin C.R."/>
            <person name="Giannoukos G."/>
            <person name="Goode T."/>
            <person name="Graham J."/>
            <person name="Grandbois E."/>
            <person name="Grewal S."/>
            <person name="Gyaltsen K."/>
            <person name="Hafez N."/>
            <person name="Hagos B."/>
            <person name="Hall J."/>
            <person name="Henson C."/>
            <person name="Hollinger A."/>
            <person name="Honan T."/>
            <person name="Huard M.D."/>
            <person name="Hughes L."/>
            <person name="Hurhula B."/>
            <person name="Husby M.E."/>
            <person name="Kamat A."/>
            <person name="Kanga B."/>
            <person name="Kashin S."/>
            <person name="Khazanovich D."/>
            <person name="Kisner P."/>
            <person name="Lance K."/>
            <person name="Lara M."/>
            <person name="Lee W."/>
            <person name="Lennon N."/>
            <person name="Letendre F."/>
            <person name="LeVine R."/>
            <person name="Lipovsky A."/>
            <person name="Liu X."/>
            <person name="Liu J."/>
            <person name="Liu S."/>
            <person name="Lokyitsang T."/>
            <person name="Lokyitsang Y."/>
            <person name="Lubonja R."/>
            <person name="Lui A."/>
            <person name="MacDonald P."/>
            <person name="Magnisalis V."/>
            <person name="Maru K."/>
            <person name="Matthews C."/>
            <person name="McCusker W."/>
            <person name="McDonough S."/>
            <person name="Mehta T."/>
            <person name="Meldrim J."/>
            <person name="Meneus L."/>
            <person name="Mihai O."/>
            <person name="Mihalev A."/>
            <person name="Mihova T."/>
            <person name="Mittelman R."/>
            <person name="Mlenga V."/>
            <person name="Montmayeur A."/>
            <person name="Mulrain L."/>
            <person name="Navidi A."/>
            <person name="Naylor J."/>
            <person name="Negash T."/>
            <person name="Nguyen T."/>
            <person name="Nguyen N."/>
            <person name="Nicol R."/>
            <person name="Norbu C."/>
            <person name="Norbu N."/>
            <person name="Novod N."/>
            <person name="O'Neill B."/>
            <person name="Osman S."/>
            <person name="Markiewicz E."/>
            <person name="Oyono O.L."/>
            <person name="Patti C."/>
            <person name="Phunkhang P."/>
            <person name="Pierre F."/>
            <person name="Priest M."/>
            <person name="Raghuraman S."/>
            <person name="Rege F."/>
            <person name="Reyes R."/>
            <person name="Rise C."/>
            <person name="Rogov P."/>
            <person name="Ross K."/>
            <person name="Ryan E."/>
            <person name="Settipalli S."/>
            <person name="Shea T."/>
            <person name="Sherpa N."/>
            <person name="Shi L."/>
            <person name="Shih D."/>
            <person name="Sparrow T."/>
            <person name="Spaulding J."/>
            <person name="Stalker J."/>
            <person name="Stange-Thomann N."/>
            <person name="Stavropoulos S."/>
            <person name="Stone C."/>
            <person name="Strader C."/>
            <person name="Tesfaye S."/>
            <person name="Thomson T."/>
            <person name="Thoulutsang Y."/>
            <person name="Thoulutsang D."/>
            <person name="Topham K."/>
            <person name="Topping I."/>
            <person name="Tsamla T."/>
            <person name="Vassiliev H."/>
            <person name="Vo A."/>
            <person name="Wangchuk T."/>
            <person name="Wangdi T."/>
            <person name="Weiand M."/>
            <person name="Wilkinson J."/>
            <person name="Wilson A."/>
            <person name="Yadav S."/>
            <person name="Young G."/>
            <person name="Yu Q."/>
            <person name="Zembek L."/>
            <person name="Zhong D."/>
            <person name="Zimmer A."/>
            <person name="Zwirko Z."/>
            <person name="Jaffe D.B."/>
            <person name="Alvarez P."/>
            <person name="Brockman W."/>
            <person name="Butler J."/>
            <person name="Chin C."/>
            <person name="Gnerre S."/>
            <person name="Grabherr M."/>
            <person name="Kleber M."/>
            <person name="Mauceli E."/>
            <person name="MacCallum I."/>
        </authorList>
    </citation>
    <scope>NUCLEOTIDE SEQUENCE [LARGE SCALE GENOMIC DNA]</scope>
    <source>
        <strain evidence="2 3">TSC#14021-0224.01</strain>
    </source>
</reference>
<dbReference type="Proteomes" id="UP000008711">
    <property type="component" value="Unassembled WGS sequence"/>
</dbReference>
<feature type="region of interest" description="Disordered" evidence="1">
    <location>
        <begin position="40"/>
        <end position="100"/>
    </location>
</feature>
<dbReference type="OrthoDB" id="7845007at2759"/>
<dbReference type="HOGENOM" id="CLU_1257226_0_0_1"/>
<dbReference type="KEGG" id="der:6544799"/>
<evidence type="ECO:0000313" key="3">
    <source>
        <dbReference type="Proteomes" id="UP000008711"/>
    </source>
</evidence>
<proteinExistence type="predicted"/>